<feature type="coiled-coil region" evidence="5">
    <location>
        <begin position="622"/>
        <end position="649"/>
    </location>
</feature>
<dbReference type="Proteomes" id="UP000198607">
    <property type="component" value="Unassembled WGS sequence"/>
</dbReference>
<dbReference type="SMART" id="SM00283">
    <property type="entry name" value="MA"/>
    <property type="match status" value="1"/>
</dbReference>
<gene>
    <name evidence="9" type="ORF">SAMN05660652_03064</name>
</gene>
<keyword evidence="6" id="KW-0812">Transmembrane</keyword>
<evidence type="ECO:0000259" key="8">
    <source>
        <dbReference type="PROSITE" id="PS50885"/>
    </source>
</evidence>
<evidence type="ECO:0000313" key="9">
    <source>
        <dbReference type="EMBL" id="SDI23035.1"/>
    </source>
</evidence>
<dbReference type="CDD" id="cd12912">
    <property type="entry name" value="PDC2_MCP_like"/>
    <property type="match status" value="1"/>
</dbReference>
<dbReference type="GO" id="GO:0016020">
    <property type="term" value="C:membrane"/>
    <property type="evidence" value="ECO:0007669"/>
    <property type="project" value="UniProtKB-SubCell"/>
</dbReference>
<feature type="domain" description="Methyl-accepting transducer" evidence="7">
    <location>
        <begin position="393"/>
        <end position="629"/>
    </location>
</feature>
<dbReference type="InterPro" id="IPR029151">
    <property type="entry name" value="Sensor-like_sf"/>
</dbReference>
<dbReference type="GO" id="GO:0007165">
    <property type="term" value="P:signal transduction"/>
    <property type="evidence" value="ECO:0007669"/>
    <property type="project" value="UniProtKB-KW"/>
</dbReference>
<dbReference type="InterPro" id="IPR004089">
    <property type="entry name" value="MCPsignal_dom"/>
</dbReference>
<protein>
    <submittedName>
        <fullName evidence="9">Methyl-accepting chemotaxis protein-2, aspartate sensor receptor</fullName>
    </submittedName>
</protein>
<evidence type="ECO:0000259" key="7">
    <source>
        <dbReference type="PROSITE" id="PS50111"/>
    </source>
</evidence>
<evidence type="ECO:0000256" key="4">
    <source>
        <dbReference type="PROSITE-ProRule" id="PRU00284"/>
    </source>
</evidence>
<keyword evidence="6" id="KW-0472">Membrane</keyword>
<proteinExistence type="inferred from homology"/>
<dbReference type="CDD" id="cd11386">
    <property type="entry name" value="MCP_signal"/>
    <property type="match status" value="1"/>
</dbReference>
<keyword evidence="10" id="KW-1185">Reference proteome</keyword>
<dbReference type="Gene3D" id="1.10.8.500">
    <property type="entry name" value="HAMP domain in histidine kinase"/>
    <property type="match status" value="1"/>
</dbReference>
<dbReference type="EMBL" id="FNCY01000015">
    <property type="protein sequence ID" value="SDI23035.1"/>
    <property type="molecule type" value="Genomic_DNA"/>
</dbReference>
<feature type="domain" description="HAMP" evidence="8">
    <location>
        <begin position="338"/>
        <end position="388"/>
    </location>
</feature>
<comment type="similarity">
    <text evidence="3">Belongs to the methyl-accepting chemotaxis (MCP) protein family.</text>
</comment>
<dbReference type="RefSeq" id="WP_091938797.1">
    <property type="nucleotide sequence ID" value="NZ_FNCY01000015.1"/>
</dbReference>
<sequence>MGEGTGMAAVYQWFQDRSLAAKINAITLVVFAMVFGLCTAFLISFLSDRLELSAAENLKGSNQRIIRMIDTFATELERSSEQLGGAFAAYAGEAIKRGNGAQFEKLVEEFSGSAAAVSTIFVKEGDDFVRKASTLRDSAGQKVVGTALDRNSGAYKALATGQSYTGRATLFSRNYMTRYVPIKNEAGTVVGASFIGVDFTESLAALKKQIREIKVGDTGYVFVVERGANAGQVVIHPSLEGKNIIEAKAEKGRAIVREMVDKASGQVNYTPVDNQVLSKEKIAVFDTFQRWDWLVISGSFVDEFTQDARAVTTALIGSCLVTLLAIGVAIQLITRICLRKPLRELEQVFSRVAAGDLSVSIEVRNRDEIGQLLSACRTTCGHLRSMIAEVKEGMHRISSEAVELAKAADEVSIGSHDQSNESMALASAIEELATSIEQMSGHSEQTQNVVNQSNVVSENGARVIGEAVGSMTTIAETVRGASQVVSELGKETEKITQIVGVIRDIADQTNLLALNAAIEAARAGETGRGFAVVADEVRKLAERTTVSTTEISETVLQIQNGASNAVESMRNGVNQVDSGVALAGKAGSCIRDMQEGSKKVGQAVSGISDGLREQTSVSEIVARNVEEIAQQAEHNQERAQRAADVAERMKMIAAQTLASVDRFTL</sequence>
<dbReference type="GO" id="GO:0006935">
    <property type="term" value="P:chemotaxis"/>
    <property type="evidence" value="ECO:0007669"/>
    <property type="project" value="UniProtKB-ARBA"/>
</dbReference>
<dbReference type="SUPFAM" id="SSF58104">
    <property type="entry name" value="Methyl-accepting chemotaxis protein (MCP) signaling domain"/>
    <property type="match status" value="1"/>
</dbReference>
<feature type="transmembrane region" description="Helical" evidence="6">
    <location>
        <begin position="25"/>
        <end position="46"/>
    </location>
</feature>
<evidence type="ECO:0000256" key="1">
    <source>
        <dbReference type="ARBA" id="ARBA00004370"/>
    </source>
</evidence>
<dbReference type="PROSITE" id="PS50885">
    <property type="entry name" value="HAMP"/>
    <property type="match status" value="1"/>
</dbReference>
<dbReference type="PANTHER" id="PTHR32089">
    <property type="entry name" value="METHYL-ACCEPTING CHEMOTAXIS PROTEIN MCPB"/>
    <property type="match status" value="1"/>
</dbReference>
<accession>A0A1G8IVF9</accession>
<dbReference type="Pfam" id="PF00672">
    <property type="entry name" value="HAMP"/>
    <property type="match status" value="1"/>
</dbReference>
<dbReference type="FunFam" id="1.10.287.950:FF:000001">
    <property type="entry name" value="Methyl-accepting chemotaxis sensory transducer"/>
    <property type="match status" value="1"/>
</dbReference>
<evidence type="ECO:0000256" key="3">
    <source>
        <dbReference type="ARBA" id="ARBA00029447"/>
    </source>
</evidence>
<evidence type="ECO:0000313" key="10">
    <source>
        <dbReference type="Proteomes" id="UP000198607"/>
    </source>
</evidence>
<dbReference type="SUPFAM" id="SSF103190">
    <property type="entry name" value="Sensory domain-like"/>
    <property type="match status" value="1"/>
</dbReference>
<dbReference type="AlphaFoldDB" id="A0A1G8IVF9"/>
<keyword evidence="2 4" id="KW-0807">Transducer</keyword>
<comment type="subcellular location">
    <subcellularLocation>
        <location evidence="1">Membrane</location>
    </subcellularLocation>
</comment>
<dbReference type="PROSITE" id="PS50111">
    <property type="entry name" value="CHEMOTAXIS_TRANSDUC_2"/>
    <property type="match status" value="1"/>
</dbReference>
<dbReference type="CDD" id="cd06225">
    <property type="entry name" value="HAMP"/>
    <property type="match status" value="1"/>
</dbReference>
<dbReference type="SMART" id="SM00304">
    <property type="entry name" value="HAMP"/>
    <property type="match status" value="2"/>
</dbReference>
<dbReference type="Gene3D" id="3.30.450.20">
    <property type="entry name" value="PAS domain"/>
    <property type="match status" value="2"/>
</dbReference>
<feature type="transmembrane region" description="Helical" evidence="6">
    <location>
        <begin position="314"/>
        <end position="333"/>
    </location>
</feature>
<dbReference type="OrthoDB" id="9763018at2"/>
<dbReference type="Pfam" id="PF00015">
    <property type="entry name" value="MCPsignal"/>
    <property type="match status" value="1"/>
</dbReference>
<evidence type="ECO:0000256" key="6">
    <source>
        <dbReference type="SAM" id="Phobius"/>
    </source>
</evidence>
<dbReference type="STRING" id="83767.SAMN05660652_03064"/>
<evidence type="ECO:0000256" key="2">
    <source>
        <dbReference type="ARBA" id="ARBA00023224"/>
    </source>
</evidence>
<dbReference type="Gene3D" id="1.10.287.950">
    <property type="entry name" value="Methyl-accepting chemotaxis protein"/>
    <property type="match status" value="1"/>
</dbReference>
<dbReference type="InterPro" id="IPR003660">
    <property type="entry name" value="HAMP_dom"/>
</dbReference>
<evidence type="ECO:0000256" key="5">
    <source>
        <dbReference type="SAM" id="Coils"/>
    </source>
</evidence>
<keyword evidence="6" id="KW-1133">Transmembrane helix</keyword>
<dbReference type="PANTHER" id="PTHR32089:SF112">
    <property type="entry name" value="LYSOZYME-LIKE PROTEIN-RELATED"/>
    <property type="match status" value="1"/>
</dbReference>
<reference evidence="9 10" key="1">
    <citation type="submission" date="2016-10" db="EMBL/GenBank/DDBJ databases">
        <authorList>
            <person name="de Groot N.N."/>
        </authorList>
    </citation>
    <scope>NUCLEOTIDE SEQUENCE [LARGE SCALE GENOMIC DNA]</scope>
    <source>
        <strain evidence="9 10">DSM 5885</strain>
    </source>
</reference>
<organism evidence="9 10">
    <name type="scientific">Propionivibrio dicarboxylicus</name>
    <dbReference type="NCBI Taxonomy" id="83767"/>
    <lineage>
        <taxon>Bacteria</taxon>
        <taxon>Pseudomonadati</taxon>
        <taxon>Pseudomonadota</taxon>
        <taxon>Betaproteobacteria</taxon>
        <taxon>Rhodocyclales</taxon>
        <taxon>Rhodocyclaceae</taxon>
        <taxon>Propionivibrio</taxon>
    </lineage>
</organism>
<dbReference type="Pfam" id="PF17201">
    <property type="entry name" value="Cache_3-Cache_2"/>
    <property type="match status" value="1"/>
</dbReference>
<keyword evidence="9" id="KW-0675">Receptor</keyword>
<name>A0A1G8IVF9_9RHOO</name>
<keyword evidence="5" id="KW-0175">Coiled coil</keyword>
<dbReference type="InterPro" id="IPR033462">
    <property type="entry name" value="Cache_3-Cache_2"/>
</dbReference>